<evidence type="ECO:0000313" key="3">
    <source>
        <dbReference type="Proteomes" id="UP001302126"/>
    </source>
</evidence>
<reference evidence="2" key="2">
    <citation type="submission" date="2023-05" db="EMBL/GenBank/DDBJ databases">
        <authorList>
            <consortium name="Lawrence Berkeley National Laboratory"/>
            <person name="Steindorff A."/>
            <person name="Hensen N."/>
            <person name="Bonometti L."/>
            <person name="Westerberg I."/>
            <person name="Brannstrom I.O."/>
            <person name="Guillou S."/>
            <person name="Cros-Aarteil S."/>
            <person name="Calhoun S."/>
            <person name="Haridas S."/>
            <person name="Kuo A."/>
            <person name="Mondo S."/>
            <person name="Pangilinan J."/>
            <person name="Riley R."/>
            <person name="Labutti K."/>
            <person name="Andreopoulos B."/>
            <person name="Lipzen A."/>
            <person name="Chen C."/>
            <person name="Yanf M."/>
            <person name="Daum C."/>
            <person name="Ng V."/>
            <person name="Clum A."/>
            <person name="Ohm R."/>
            <person name="Martin F."/>
            <person name="Silar P."/>
            <person name="Natvig D."/>
            <person name="Lalanne C."/>
            <person name="Gautier V."/>
            <person name="Ament-Velasquez S.L."/>
            <person name="Kruys A."/>
            <person name="Hutchinson M.I."/>
            <person name="Powell A.J."/>
            <person name="Barry K."/>
            <person name="Miller A.N."/>
            <person name="Grigoriev I.V."/>
            <person name="Debuchy R."/>
            <person name="Gladieux P."/>
            <person name="Thoren M.H."/>
            <person name="Johannesson H."/>
        </authorList>
    </citation>
    <scope>NUCLEOTIDE SEQUENCE</scope>
    <source>
        <strain evidence="2">PSN309</strain>
    </source>
</reference>
<dbReference type="Proteomes" id="UP001302126">
    <property type="component" value="Unassembled WGS sequence"/>
</dbReference>
<sequence>MPRWSRITATGRSQGVPPWQSAYQRVSVTSWAPLKRQGGTHRRLSSPKTRVDGRVKGKEVSAEVEVQVEVAWSVCRSSLAALRVAHFLGGSQPNGSGGARGTHRHPGTAVETALIVGLGGIHVGKSRELRILHLIEIPSYRETEGRHVMTDSLFSVLTQLRLEALETERTNANFGWIMYAVLWGYRSFFVGPMMKPYWNMSPVNSGHMSDFDSFPSRPFPGLGGAGPLSFVESCTITKQLLLFLQVQLPSEITGNNLPIGSW</sequence>
<feature type="compositionally biased region" description="Basic and acidic residues" evidence="1">
    <location>
        <begin position="49"/>
        <end position="58"/>
    </location>
</feature>
<keyword evidence="3" id="KW-1185">Reference proteome</keyword>
<protein>
    <submittedName>
        <fullName evidence="2">Uncharacterized protein</fullName>
    </submittedName>
</protein>
<accession>A0AAN6WTY3</accession>
<name>A0AAN6WTY3_9PEZI</name>
<evidence type="ECO:0000256" key="1">
    <source>
        <dbReference type="SAM" id="MobiDB-lite"/>
    </source>
</evidence>
<organism evidence="2 3">
    <name type="scientific">Podospora australis</name>
    <dbReference type="NCBI Taxonomy" id="1536484"/>
    <lineage>
        <taxon>Eukaryota</taxon>
        <taxon>Fungi</taxon>
        <taxon>Dikarya</taxon>
        <taxon>Ascomycota</taxon>
        <taxon>Pezizomycotina</taxon>
        <taxon>Sordariomycetes</taxon>
        <taxon>Sordariomycetidae</taxon>
        <taxon>Sordariales</taxon>
        <taxon>Podosporaceae</taxon>
        <taxon>Podospora</taxon>
    </lineage>
</organism>
<proteinExistence type="predicted"/>
<dbReference type="EMBL" id="MU864424">
    <property type="protein sequence ID" value="KAK4186407.1"/>
    <property type="molecule type" value="Genomic_DNA"/>
</dbReference>
<gene>
    <name evidence="2" type="ORF">QBC35DRAFT_533374</name>
</gene>
<feature type="region of interest" description="Disordered" evidence="1">
    <location>
        <begin position="35"/>
        <end position="58"/>
    </location>
</feature>
<reference evidence="2" key="1">
    <citation type="journal article" date="2023" name="Mol. Phylogenet. Evol.">
        <title>Genome-scale phylogeny and comparative genomics of the fungal order Sordariales.</title>
        <authorList>
            <person name="Hensen N."/>
            <person name="Bonometti L."/>
            <person name="Westerberg I."/>
            <person name="Brannstrom I.O."/>
            <person name="Guillou S."/>
            <person name="Cros-Aarteil S."/>
            <person name="Calhoun S."/>
            <person name="Haridas S."/>
            <person name="Kuo A."/>
            <person name="Mondo S."/>
            <person name="Pangilinan J."/>
            <person name="Riley R."/>
            <person name="LaButti K."/>
            <person name="Andreopoulos B."/>
            <person name="Lipzen A."/>
            <person name="Chen C."/>
            <person name="Yan M."/>
            <person name="Daum C."/>
            <person name="Ng V."/>
            <person name="Clum A."/>
            <person name="Steindorff A."/>
            <person name="Ohm R.A."/>
            <person name="Martin F."/>
            <person name="Silar P."/>
            <person name="Natvig D.O."/>
            <person name="Lalanne C."/>
            <person name="Gautier V."/>
            <person name="Ament-Velasquez S.L."/>
            <person name="Kruys A."/>
            <person name="Hutchinson M.I."/>
            <person name="Powell A.J."/>
            <person name="Barry K."/>
            <person name="Miller A.N."/>
            <person name="Grigoriev I.V."/>
            <person name="Debuchy R."/>
            <person name="Gladieux P."/>
            <person name="Hiltunen Thoren M."/>
            <person name="Johannesson H."/>
        </authorList>
    </citation>
    <scope>NUCLEOTIDE SEQUENCE</scope>
    <source>
        <strain evidence="2">PSN309</strain>
    </source>
</reference>
<comment type="caution">
    <text evidence="2">The sequence shown here is derived from an EMBL/GenBank/DDBJ whole genome shotgun (WGS) entry which is preliminary data.</text>
</comment>
<dbReference type="AlphaFoldDB" id="A0AAN6WTY3"/>
<evidence type="ECO:0000313" key="2">
    <source>
        <dbReference type="EMBL" id="KAK4186407.1"/>
    </source>
</evidence>